<evidence type="ECO:0000256" key="1">
    <source>
        <dbReference type="SAM" id="Phobius"/>
    </source>
</evidence>
<feature type="transmembrane region" description="Helical" evidence="1">
    <location>
        <begin position="49"/>
        <end position="71"/>
    </location>
</feature>
<protein>
    <submittedName>
        <fullName evidence="2">Uncharacterized protein</fullName>
    </submittedName>
</protein>
<keyword evidence="1" id="KW-0472">Membrane</keyword>
<reference evidence="2 3" key="1">
    <citation type="submission" date="2016-02" db="EMBL/GenBank/DDBJ databases">
        <title>Discovery of a natural microsporidian pathogen with a broad tissue tropism in Caenorhabditis elegans.</title>
        <authorList>
            <person name="Luallen R.J."/>
            <person name="Reinke A.W."/>
            <person name="Tong L."/>
            <person name="Botts M.R."/>
            <person name="Felix M.-A."/>
            <person name="Troemel E.R."/>
        </authorList>
    </citation>
    <scope>NUCLEOTIDE SEQUENCE [LARGE SCALE GENOMIC DNA]</scope>
    <source>
        <strain evidence="2 3">JUm2807</strain>
    </source>
</reference>
<keyword evidence="1" id="KW-1133">Transmembrane helix</keyword>
<keyword evidence="1" id="KW-0812">Transmembrane</keyword>
<sequence length="320" mass="37211">MRGASIDNKLTPFSSLEEEREFSSIQTPPVVEPSTKSRCARVLRKMRRWAILIVFLLSILVGAGILCIFLLPTNTTQNMSNQTLTIERPEKLYTPLNEQCMEWTILDTYNNQTGALRRKTYGQATNEPDPDTRKKILELLTTNTHHHGLQYSLSCFTHLISFNKSEDLSTILQQSKRVLYDAFSSYKEGATLEQYLKETPVDPQNYYSLLFDALKNFSLTPKEIALVSQTEHTYHKNCGEEISRRIVNLKRIRDKWTKWLSNQGNLQDKLTAYNSSIFYDTQNTTWEVWDSLSRKLQEDQNQLNKYHKHTLVKFNRGGKQ</sequence>
<dbReference type="RefSeq" id="XP_067543963.1">
    <property type="nucleotide sequence ID" value="XM_067688775.1"/>
</dbReference>
<gene>
    <name evidence="2" type="ORF">NEDG_01357</name>
</gene>
<evidence type="ECO:0000313" key="2">
    <source>
        <dbReference type="EMBL" id="OAG29284.1"/>
    </source>
</evidence>
<dbReference type="Proteomes" id="UP000185944">
    <property type="component" value="Unassembled WGS sequence"/>
</dbReference>
<name>A0A177EBF7_9MICR</name>
<accession>A0A177EBF7</accession>
<keyword evidence="3" id="KW-1185">Reference proteome</keyword>
<evidence type="ECO:0000313" key="3">
    <source>
        <dbReference type="Proteomes" id="UP000185944"/>
    </source>
</evidence>
<dbReference type="GeneID" id="93647707"/>
<dbReference type="VEuPathDB" id="MicrosporidiaDB:NEDG_01357"/>
<organism evidence="2 3">
    <name type="scientific">Nematocida displodere</name>
    <dbReference type="NCBI Taxonomy" id="1805483"/>
    <lineage>
        <taxon>Eukaryota</taxon>
        <taxon>Fungi</taxon>
        <taxon>Fungi incertae sedis</taxon>
        <taxon>Microsporidia</taxon>
        <taxon>Nematocida</taxon>
    </lineage>
</organism>
<dbReference type="EMBL" id="LTDL01000041">
    <property type="protein sequence ID" value="OAG29284.1"/>
    <property type="molecule type" value="Genomic_DNA"/>
</dbReference>
<comment type="caution">
    <text evidence="2">The sequence shown here is derived from an EMBL/GenBank/DDBJ whole genome shotgun (WGS) entry which is preliminary data.</text>
</comment>
<proteinExistence type="predicted"/>
<dbReference type="AlphaFoldDB" id="A0A177EBF7"/>